<dbReference type="PROSITE" id="PS51419">
    <property type="entry name" value="RAB"/>
    <property type="match status" value="1"/>
</dbReference>
<dbReference type="PANTHER" id="PTHR24071">
    <property type="entry name" value="RAN GTPASE"/>
    <property type="match status" value="1"/>
</dbReference>
<keyword evidence="6" id="KW-0342">GTP-binding</keyword>
<dbReference type="SMART" id="SM00175">
    <property type="entry name" value="RAB"/>
    <property type="match status" value="1"/>
</dbReference>
<dbReference type="GO" id="GO:0005525">
    <property type="term" value="F:GTP binding"/>
    <property type="evidence" value="ECO:0007669"/>
    <property type="project" value="UniProtKB-KW"/>
</dbReference>
<dbReference type="InterPro" id="IPR027417">
    <property type="entry name" value="P-loop_NTPase"/>
</dbReference>
<dbReference type="AlphaFoldDB" id="A0A1L9R7K7"/>
<dbReference type="SMART" id="SM00176">
    <property type="entry name" value="RAN"/>
    <property type="match status" value="1"/>
</dbReference>
<dbReference type="InterPro" id="IPR001806">
    <property type="entry name" value="Small_GTPase"/>
</dbReference>
<keyword evidence="9" id="KW-1185">Reference proteome</keyword>
<dbReference type="SMART" id="SM00173">
    <property type="entry name" value="RAS"/>
    <property type="match status" value="1"/>
</dbReference>
<dbReference type="GO" id="GO:0003924">
    <property type="term" value="F:GTPase activity"/>
    <property type="evidence" value="ECO:0007669"/>
    <property type="project" value="InterPro"/>
</dbReference>
<dbReference type="OrthoDB" id="48625at2759"/>
<dbReference type="GO" id="GO:0005737">
    <property type="term" value="C:cytoplasm"/>
    <property type="evidence" value="ECO:0007669"/>
    <property type="project" value="TreeGrafter"/>
</dbReference>
<proteinExistence type="inferred from homology"/>
<gene>
    <name evidence="8" type="ORF">ASPWEDRAFT_44846</name>
</gene>
<evidence type="ECO:0000256" key="5">
    <source>
        <dbReference type="ARBA" id="ARBA00022927"/>
    </source>
</evidence>
<evidence type="ECO:0000256" key="7">
    <source>
        <dbReference type="ARBA" id="ARBA00023242"/>
    </source>
</evidence>
<comment type="similarity">
    <text evidence="2">Belongs to the small GTPase superfamily. Ran family.</text>
</comment>
<dbReference type="NCBIfam" id="TIGR00231">
    <property type="entry name" value="small_GTP"/>
    <property type="match status" value="1"/>
</dbReference>
<evidence type="ECO:0000313" key="9">
    <source>
        <dbReference type="Proteomes" id="UP000184383"/>
    </source>
</evidence>
<evidence type="ECO:0008006" key="10">
    <source>
        <dbReference type="Google" id="ProtNLM"/>
    </source>
</evidence>
<dbReference type="GeneID" id="63752218"/>
<dbReference type="PANTHER" id="PTHR24071:SF0">
    <property type="entry name" value="GTP-BINDING NUCLEAR PROTEIN RAN"/>
    <property type="match status" value="1"/>
</dbReference>
<dbReference type="Gene3D" id="3.40.50.300">
    <property type="entry name" value="P-loop containing nucleotide triphosphate hydrolases"/>
    <property type="match status" value="1"/>
</dbReference>
<name>A0A1L9R7K7_ASPWE</name>
<comment type="subcellular location">
    <subcellularLocation>
        <location evidence="1">Nucleus</location>
    </subcellularLocation>
</comment>
<dbReference type="STRING" id="1073089.A0A1L9R7K7"/>
<keyword evidence="7" id="KW-0539">Nucleus</keyword>
<dbReference type="GO" id="GO:0005634">
    <property type="term" value="C:nucleus"/>
    <property type="evidence" value="ECO:0007669"/>
    <property type="project" value="UniProtKB-SubCell"/>
</dbReference>
<dbReference type="Pfam" id="PF00071">
    <property type="entry name" value="Ras"/>
    <property type="match status" value="1"/>
</dbReference>
<evidence type="ECO:0000256" key="2">
    <source>
        <dbReference type="ARBA" id="ARBA00008028"/>
    </source>
</evidence>
<keyword evidence="4" id="KW-0547">Nucleotide-binding</keyword>
<dbReference type="RefSeq" id="XP_040684545.1">
    <property type="nucleotide sequence ID" value="XM_040836370.1"/>
</dbReference>
<dbReference type="Proteomes" id="UP000184383">
    <property type="component" value="Unassembled WGS sequence"/>
</dbReference>
<evidence type="ECO:0000313" key="8">
    <source>
        <dbReference type="EMBL" id="OJJ30868.1"/>
    </source>
</evidence>
<organism evidence="8 9">
    <name type="scientific">Aspergillus wentii DTO 134E9</name>
    <dbReference type="NCBI Taxonomy" id="1073089"/>
    <lineage>
        <taxon>Eukaryota</taxon>
        <taxon>Fungi</taxon>
        <taxon>Dikarya</taxon>
        <taxon>Ascomycota</taxon>
        <taxon>Pezizomycotina</taxon>
        <taxon>Eurotiomycetes</taxon>
        <taxon>Eurotiomycetidae</taxon>
        <taxon>Eurotiales</taxon>
        <taxon>Aspergillaceae</taxon>
        <taxon>Aspergillus</taxon>
        <taxon>Aspergillus subgen. Cremei</taxon>
    </lineage>
</organism>
<sequence>MNLMTSPAKFKVVLIGDASVGKTTFIHQNVGGSFTSGYHQTKRYEKRVVSFDIIDQPAVDFDVWDIPGGHGRASTRAKYLKDADAAIIMFDLSKRSTLENVVNWHRELMDATGKPIPFVVYGSKKDITGAAREVSPESITWPTEMQPVEFIKGSSRTGWHDLRSPFLALARQLYKDSKLDFVAHDIDHELYEQYRKEMIVCGSAPLPEECDSDL</sequence>
<dbReference type="VEuPathDB" id="FungiDB:ASPWEDRAFT_44846"/>
<keyword evidence="5" id="KW-0653">Protein transport</keyword>
<reference evidence="9" key="1">
    <citation type="journal article" date="2017" name="Genome Biol.">
        <title>Comparative genomics reveals high biological diversity and specific adaptations in the industrially and medically important fungal genus Aspergillus.</title>
        <authorList>
            <person name="de Vries R.P."/>
            <person name="Riley R."/>
            <person name="Wiebenga A."/>
            <person name="Aguilar-Osorio G."/>
            <person name="Amillis S."/>
            <person name="Uchima C.A."/>
            <person name="Anderluh G."/>
            <person name="Asadollahi M."/>
            <person name="Askin M."/>
            <person name="Barry K."/>
            <person name="Battaglia E."/>
            <person name="Bayram O."/>
            <person name="Benocci T."/>
            <person name="Braus-Stromeyer S.A."/>
            <person name="Caldana C."/>
            <person name="Canovas D."/>
            <person name="Cerqueira G.C."/>
            <person name="Chen F."/>
            <person name="Chen W."/>
            <person name="Choi C."/>
            <person name="Clum A."/>
            <person name="Dos Santos R.A."/>
            <person name="Damasio A.R."/>
            <person name="Diallinas G."/>
            <person name="Emri T."/>
            <person name="Fekete E."/>
            <person name="Flipphi M."/>
            <person name="Freyberg S."/>
            <person name="Gallo A."/>
            <person name="Gournas C."/>
            <person name="Habgood R."/>
            <person name="Hainaut M."/>
            <person name="Harispe M.L."/>
            <person name="Henrissat B."/>
            <person name="Hilden K.S."/>
            <person name="Hope R."/>
            <person name="Hossain A."/>
            <person name="Karabika E."/>
            <person name="Karaffa L."/>
            <person name="Karanyi Z."/>
            <person name="Krasevec N."/>
            <person name="Kuo A."/>
            <person name="Kusch H."/>
            <person name="LaButti K."/>
            <person name="Lagendijk E.L."/>
            <person name="Lapidus A."/>
            <person name="Levasseur A."/>
            <person name="Lindquist E."/>
            <person name="Lipzen A."/>
            <person name="Logrieco A.F."/>
            <person name="MacCabe A."/>
            <person name="Maekelae M.R."/>
            <person name="Malavazi I."/>
            <person name="Melin P."/>
            <person name="Meyer V."/>
            <person name="Mielnichuk N."/>
            <person name="Miskei M."/>
            <person name="Molnar A.P."/>
            <person name="Mule G."/>
            <person name="Ngan C.Y."/>
            <person name="Orejas M."/>
            <person name="Orosz E."/>
            <person name="Ouedraogo J.P."/>
            <person name="Overkamp K.M."/>
            <person name="Park H.-S."/>
            <person name="Perrone G."/>
            <person name="Piumi F."/>
            <person name="Punt P.J."/>
            <person name="Ram A.F."/>
            <person name="Ramon A."/>
            <person name="Rauscher S."/>
            <person name="Record E."/>
            <person name="Riano-Pachon D.M."/>
            <person name="Robert V."/>
            <person name="Roehrig J."/>
            <person name="Ruller R."/>
            <person name="Salamov A."/>
            <person name="Salih N.S."/>
            <person name="Samson R.A."/>
            <person name="Sandor E."/>
            <person name="Sanguinetti M."/>
            <person name="Schuetze T."/>
            <person name="Sepcic K."/>
            <person name="Shelest E."/>
            <person name="Sherlock G."/>
            <person name="Sophianopoulou V."/>
            <person name="Squina F.M."/>
            <person name="Sun H."/>
            <person name="Susca A."/>
            <person name="Todd R.B."/>
            <person name="Tsang A."/>
            <person name="Unkles S.E."/>
            <person name="van de Wiele N."/>
            <person name="van Rossen-Uffink D."/>
            <person name="Oliveira J.V."/>
            <person name="Vesth T.C."/>
            <person name="Visser J."/>
            <person name="Yu J.-H."/>
            <person name="Zhou M."/>
            <person name="Andersen M.R."/>
            <person name="Archer D.B."/>
            <person name="Baker S.E."/>
            <person name="Benoit I."/>
            <person name="Brakhage A.A."/>
            <person name="Braus G.H."/>
            <person name="Fischer R."/>
            <person name="Frisvad J.C."/>
            <person name="Goldman G.H."/>
            <person name="Houbraken J."/>
            <person name="Oakley B."/>
            <person name="Pocsi I."/>
            <person name="Scazzocchio C."/>
            <person name="Seiboth B."/>
            <person name="vanKuyk P.A."/>
            <person name="Wortman J."/>
            <person name="Dyer P.S."/>
            <person name="Grigoriev I.V."/>
        </authorList>
    </citation>
    <scope>NUCLEOTIDE SEQUENCE [LARGE SCALE GENOMIC DNA]</scope>
    <source>
        <strain evidence="9">DTO 134E9</strain>
    </source>
</reference>
<dbReference type="PRINTS" id="PR00449">
    <property type="entry name" value="RASTRNSFRMNG"/>
</dbReference>
<dbReference type="InterPro" id="IPR002041">
    <property type="entry name" value="Ran_GTPase"/>
</dbReference>
<dbReference type="EMBL" id="KV878216">
    <property type="protein sequence ID" value="OJJ30868.1"/>
    <property type="molecule type" value="Genomic_DNA"/>
</dbReference>
<keyword evidence="3" id="KW-0813">Transport</keyword>
<dbReference type="SUPFAM" id="SSF52540">
    <property type="entry name" value="P-loop containing nucleoside triphosphate hydrolases"/>
    <property type="match status" value="1"/>
</dbReference>
<dbReference type="GO" id="GO:0006606">
    <property type="term" value="P:protein import into nucleus"/>
    <property type="evidence" value="ECO:0007669"/>
    <property type="project" value="TreeGrafter"/>
</dbReference>
<protein>
    <recommendedName>
        <fullName evidence="10">GTP-binding nuclear protein</fullName>
    </recommendedName>
</protein>
<evidence type="ECO:0000256" key="6">
    <source>
        <dbReference type="ARBA" id="ARBA00023134"/>
    </source>
</evidence>
<evidence type="ECO:0000256" key="4">
    <source>
        <dbReference type="ARBA" id="ARBA00022741"/>
    </source>
</evidence>
<dbReference type="InterPro" id="IPR005225">
    <property type="entry name" value="Small_GTP-bd"/>
</dbReference>
<evidence type="ECO:0000256" key="1">
    <source>
        <dbReference type="ARBA" id="ARBA00004123"/>
    </source>
</evidence>
<dbReference type="GO" id="GO:0000054">
    <property type="term" value="P:ribosomal subunit export from nucleus"/>
    <property type="evidence" value="ECO:0007669"/>
    <property type="project" value="TreeGrafter"/>
</dbReference>
<evidence type="ECO:0000256" key="3">
    <source>
        <dbReference type="ARBA" id="ARBA00022448"/>
    </source>
</evidence>
<accession>A0A1L9R7K7</accession>